<comment type="caution">
    <text evidence="1">The sequence shown here is derived from an EMBL/GenBank/DDBJ whole genome shotgun (WGS) entry which is preliminary data.</text>
</comment>
<dbReference type="Proteomes" id="UP000224460">
    <property type="component" value="Unassembled WGS sequence"/>
</dbReference>
<keyword evidence="2" id="KW-1185">Reference proteome</keyword>
<sequence length="419" mass="47209">MKKKKSSKNQLWRLFIKSACITLIIGLVIIAAGVWAYKHFFYTGDNNKEGGLGFNNPFTQEKNINKTLAVFGVDIEGYRTDVIFLVNFNSETGKVKVISVPRDTYVAWTPEQQQMLKEEKGYTISVSKINEMSAYSGMDHLRDFTIAQIEDLLDITIDNYVVVTLDAFRKIVDEIGGVEVDVPMAMHYEDPYQDLYIHLEQGLQTLDGEHAEMLVRFRKGYAEGDVGRIKTQQLFLEAFAKKILDPSIITKVPQLVPVLISSVKTDVLPGEISTYYKYMKDFDTTNLTFDIIPGEGKYIGNKSYYVIDEVALPEFIDRVIHDKVPEPEPEPIVDKNVTIEILNGGGIKGAAGTAKQKLESEGYQVSSIGNYTEETLQTTTIYTKDKARGLQFKTYYPNAIVIQKDDQAVDVQIILGSNQ</sequence>
<evidence type="ECO:0000313" key="2">
    <source>
        <dbReference type="Proteomes" id="UP000224460"/>
    </source>
</evidence>
<protein>
    <submittedName>
        <fullName evidence="1">Uncharacterized protein</fullName>
    </submittedName>
</protein>
<accession>A0AC61DFD9</accession>
<dbReference type="EMBL" id="PEDL01000004">
    <property type="protein sequence ID" value="PHV71287.1"/>
    <property type="molecule type" value="Genomic_DNA"/>
</dbReference>
<name>A0AC61DFD9_9FIRM</name>
<proteinExistence type="predicted"/>
<evidence type="ECO:0000313" key="1">
    <source>
        <dbReference type="EMBL" id="PHV71287.1"/>
    </source>
</evidence>
<organism evidence="1 2">
    <name type="scientific">Sporanaerobium hydrogeniformans</name>
    <dbReference type="NCBI Taxonomy" id="3072179"/>
    <lineage>
        <taxon>Bacteria</taxon>
        <taxon>Bacillati</taxon>
        <taxon>Bacillota</taxon>
        <taxon>Clostridia</taxon>
        <taxon>Lachnospirales</taxon>
        <taxon>Lachnospiraceae</taxon>
        <taxon>Sporanaerobium</taxon>
    </lineage>
</organism>
<gene>
    <name evidence="1" type="ORF">CS063_06240</name>
</gene>
<reference evidence="1" key="1">
    <citation type="submission" date="2017-10" db="EMBL/GenBank/DDBJ databases">
        <title>Genome sequence of cellulolytic Lachnospiraceae bacterium XHS1971 isolated from hotspring sediment.</title>
        <authorList>
            <person name="Vasudevan G."/>
            <person name="Joshi A.J."/>
            <person name="Hivarkar S."/>
            <person name="Lanjekar V.B."/>
            <person name="Dhakephalkar P.K."/>
            <person name="Dagar S."/>
        </authorList>
    </citation>
    <scope>NUCLEOTIDE SEQUENCE</scope>
    <source>
        <strain evidence="1">XHS1971</strain>
    </source>
</reference>